<evidence type="ECO:0000313" key="2">
    <source>
        <dbReference type="EMBL" id="CCC51260.1"/>
    </source>
</evidence>
<protein>
    <submittedName>
        <fullName evidence="2">Uncharacterized protein</fullName>
    </submittedName>
</protein>
<keyword evidence="1" id="KW-1133">Transmembrane helix</keyword>
<sequence>MEKSSEEPVPGGPLTGHAYIVAGNTLRFTRLHVWHDLLICPVALFCFGYHFHVCTVYCQVVAHTNRWYLCSRIVTSYLVPCGAATLCLYFLKPLTGGYFSRKLAYLYTYASSRQMSTVAS</sequence>
<dbReference type="AlphaFoldDB" id="G0U5V9"/>
<name>G0U5V9_TRYVY</name>
<dbReference type="VEuPathDB" id="TriTrypDB:TvY486_1003130"/>
<feature type="transmembrane region" description="Helical" evidence="1">
    <location>
        <begin position="37"/>
        <end position="62"/>
    </location>
</feature>
<dbReference type="EMBL" id="HE573026">
    <property type="protein sequence ID" value="CCC51260.1"/>
    <property type="molecule type" value="Genomic_DNA"/>
</dbReference>
<accession>G0U5V9</accession>
<feature type="transmembrane region" description="Helical" evidence="1">
    <location>
        <begin position="74"/>
        <end position="91"/>
    </location>
</feature>
<reference evidence="2" key="1">
    <citation type="journal article" date="2012" name="Proc. Natl. Acad. Sci. U.S.A.">
        <title>Antigenic diversity is generated by distinct evolutionary mechanisms in African trypanosome species.</title>
        <authorList>
            <person name="Jackson A.P."/>
            <person name="Berry A."/>
            <person name="Aslett M."/>
            <person name="Allison H.C."/>
            <person name="Burton P."/>
            <person name="Vavrova-Anderson J."/>
            <person name="Brown R."/>
            <person name="Browne H."/>
            <person name="Corton N."/>
            <person name="Hauser H."/>
            <person name="Gamble J."/>
            <person name="Gilderthorp R."/>
            <person name="Marcello L."/>
            <person name="McQuillan J."/>
            <person name="Otto T.D."/>
            <person name="Quail M.A."/>
            <person name="Sanders M.J."/>
            <person name="van Tonder A."/>
            <person name="Ginger M.L."/>
            <person name="Field M.C."/>
            <person name="Barry J.D."/>
            <person name="Hertz-Fowler C."/>
            <person name="Berriman M."/>
        </authorList>
    </citation>
    <scope>NUCLEOTIDE SEQUENCE</scope>
    <source>
        <strain evidence="2">Y486</strain>
    </source>
</reference>
<gene>
    <name evidence="2" type="ORF">TVY486_1003130</name>
</gene>
<organism evidence="2">
    <name type="scientific">Trypanosoma vivax (strain Y486)</name>
    <dbReference type="NCBI Taxonomy" id="1055687"/>
    <lineage>
        <taxon>Eukaryota</taxon>
        <taxon>Discoba</taxon>
        <taxon>Euglenozoa</taxon>
        <taxon>Kinetoplastea</taxon>
        <taxon>Metakinetoplastina</taxon>
        <taxon>Trypanosomatida</taxon>
        <taxon>Trypanosomatidae</taxon>
        <taxon>Trypanosoma</taxon>
        <taxon>Duttonella</taxon>
    </lineage>
</organism>
<proteinExistence type="predicted"/>
<keyword evidence="1" id="KW-0812">Transmembrane</keyword>
<evidence type="ECO:0000256" key="1">
    <source>
        <dbReference type="SAM" id="Phobius"/>
    </source>
</evidence>
<keyword evidence="1" id="KW-0472">Membrane</keyword>